<feature type="coiled-coil region" evidence="1">
    <location>
        <begin position="150"/>
        <end position="205"/>
    </location>
</feature>
<sequence length="440" mass="50883">MNSDSRRIRMTLRSKSRCDALGSQIDTNALVSLERKPSFNHSSKNRTDRRVVMQEQMEKLEEDLRETREQLCFVEGEKKKAINELSEIKQVVHKASDGITSSELYEEIKDKNIKSLKLELEKAIKCDLKIPEKDVFSPVKTFKIRVTDWLSDFKRRVQELEDELENKKLLESKIFDAWLVKTRQFEKIKIELEESMLEIASLHEKIESFDTSYNGEIKNLTEKEVENNKSGFKLVKENEKIASSKAKALNDEMSLLKTEMKLANEAEERSGKALDDLALVLKEVSYEASEAKERLCATQQELGLVKKEVRNLKEIVKSNKARYKVFLDEAIRETELYRNTTERLKLEADESLSSWNGKEMSFIECIKEVQEERNLTLHEAIKLNESLKEAEQRSKAARAENYKLRDILKQAINETNAAKTGAHLARRENSQLKDSLAKTG</sequence>
<dbReference type="AlphaFoldDB" id="A0A9J5WWS7"/>
<dbReference type="EMBL" id="JACXVP010000010">
    <property type="protein sequence ID" value="KAG5579717.1"/>
    <property type="molecule type" value="Genomic_DNA"/>
</dbReference>
<proteinExistence type="predicted"/>
<dbReference type="Proteomes" id="UP000824120">
    <property type="component" value="Chromosome 10"/>
</dbReference>
<name>A0A9J5WWS7_SOLCO</name>
<reference evidence="3 4" key="1">
    <citation type="submission" date="2020-09" db="EMBL/GenBank/DDBJ databases">
        <title>De no assembly of potato wild relative species, Solanum commersonii.</title>
        <authorList>
            <person name="Cho K."/>
        </authorList>
    </citation>
    <scope>NUCLEOTIDE SEQUENCE [LARGE SCALE GENOMIC DNA]</scope>
    <source>
        <strain evidence="3">LZ3.2</strain>
        <tissue evidence="3">Leaf</tissue>
    </source>
</reference>
<evidence type="ECO:0000256" key="2">
    <source>
        <dbReference type="SAM" id="MobiDB-lite"/>
    </source>
</evidence>
<evidence type="ECO:0000256" key="1">
    <source>
        <dbReference type="SAM" id="Coils"/>
    </source>
</evidence>
<feature type="coiled-coil region" evidence="1">
    <location>
        <begin position="380"/>
        <end position="407"/>
    </location>
</feature>
<evidence type="ECO:0000313" key="4">
    <source>
        <dbReference type="Proteomes" id="UP000824120"/>
    </source>
</evidence>
<comment type="caution">
    <text evidence="3">The sequence shown here is derived from an EMBL/GenBank/DDBJ whole genome shotgun (WGS) entry which is preliminary data.</text>
</comment>
<keyword evidence="4" id="KW-1185">Reference proteome</keyword>
<organism evidence="3 4">
    <name type="scientific">Solanum commersonii</name>
    <name type="common">Commerson's wild potato</name>
    <name type="synonym">Commerson's nightshade</name>
    <dbReference type="NCBI Taxonomy" id="4109"/>
    <lineage>
        <taxon>Eukaryota</taxon>
        <taxon>Viridiplantae</taxon>
        <taxon>Streptophyta</taxon>
        <taxon>Embryophyta</taxon>
        <taxon>Tracheophyta</taxon>
        <taxon>Spermatophyta</taxon>
        <taxon>Magnoliopsida</taxon>
        <taxon>eudicotyledons</taxon>
        <taxon>Gunneridae</taxon>
        <taxon>Pentapetalae</taxon>
        <taxon>asterids</taxon>
        <taxon>lamiids</taxon>
        <taxon>Solanales</taxon>
        <taxon>Solanaceae</taxon>
        <taxon>Solanoideae</taxon>
        <taxon>Solaneae</taxon>
        <taxon>Solanum</taxon>
    </lineage>
</organism>
<evidence type="ECO:0000313" key="3">
    <source>
        <dbReference type="EMBL" id="KAG5579717.1"/>
    </source>
</evidence>
<gene>
    <name evidence="3" type="ORF">H5410_050344</name>
</gene>
<protein>
    <submittedName>
        <fullName evidence="3">Uncharacterized protein</fullName>
    </submittedName>
</protein>
<keyword evidence="1" id="KW-0175">Coiled coil</keyword>
<feature type="region of interest" description="Disordered" evidence="2">
    <location>
        <begin position="418"/>
        <end position="440"/>
    </location>
</feature>
<accession>A0A9J5WWS7</accession>
<dbReference type="PANTHER" id="PTHR35164">
    <property type="entry name" value="EXPRESSED PROTEIN"/>
    <property type="match status" value="1"/>
</dbReference>
<dbReference type="OrthoDB" id="774313at2759"/>
<dbReference type="PANTHER" id="PTHR35164:SF7">
    <property type="entry name" value="MYOSIN-13-LIKE"/>
    <property type="match status" value="1"/>
</dbReference>